<keyword evidence="1" id="KW-0472">Membrane</keyword>
<evidence type="ECO:0008006" key="4">
    <source>
        <dbReference type="Google" id="ProtNLM"/>
    </source>
</evidence>
<dbReference type="AlphaFoldDB" id="A0A1Z8AWC8"/>
<dbReference type="RefSeq" id="WP_303686821.1">
    <property type="nucleotide sequence ID" value="NZ_CAJXYO010000056.1"/>
</dbReference>
<name>A0A1Z8AWC8_9FLAO</name>
<dbReference type="Pfam" id="PF09948">
    <property type="entry name" value="PpoB2"/>
    <property type="match status" value="1"/>
</dbReference>
<keyword evidence="1" id="KW-0812">Transmembrane</keyword>
<protein>
    <recommendedName>
        <fullName evidence="4">DUF2182 domain-containing protein</fullName>
    </recommendedName>
</protein>
<dbReference type="EMBL" id="MAAX01000117">
    <property type="protein sequence ID" value="OUS14634.1"/>
    <property type="molecule type" value="Genomic_DNA"/>
</dbReference>
<reference evidence="3" key="1">
    <citation type="journal article" date="2017" name="Proc. Natl. Acad. Sci. U.S.A.">
        <title>Simulation of Deepwater Horizon oil plume reveals substrate specialization within a complex community of hydrocarbon-degraders.</title>
        <authorList>
            <person name="Hu P."/>
            <person name="Dubinsky E.A."/>
            <person name="Probst A.J."/>
            <person name="Wang J."/>
            <person name="Sieber C.M.K."/>
            <person name="Tom L.M."/>
            <person name="Gardinali P."/>
            <person name="Banfield J.F."/>
            <person name="Atlas R.M."/>
            <person name="Andersen G.L."/>
        </authorList>
    </citation>
    <scope>NUCLEOTIDE SEQUENCE [LARGE SCALE GENOMIC DNA]</scope>
</reference>
<dbReference type="Proteomes" id="UP000196102">
    <property type="component" value="Unassembled WGS sequence"/>
</dbReference>
<evidence type="ECO:0000313" key="2">
    <source>
        <dbReference type="EMBL" id="OUS14634.1"/>
    </source>
</evidence>
<sequence length="249" mass="28412">MRNTATVRNNISISIIMISVLLWVVLLFNPGNIMTVEHCHISMGGYSSASLQMILQMNPISDMMIGWSLMVFAMMLPKLIVPIQHIYDRSFKNKRLFLSILFVLGYAIVWISVGFIMNAIIIGANLWYPMSYFPALLIGVIAVVWQFSPIKQRFLNRSHNHKSIAAFGLPAVRDAFTFGAEHGAWCVGSGWALMLFPMLLPQGHNIAMLLVTFIMVGEHMDHPRIPSWKVDFRLKLFKIFIAQTRMRLR</sequence>
<feature type="transmembrane region" description="Helical" evidence="1">
    <location>
        <begin position="7"/>
        <end position="28"/>
    </location>
</feature>
<feature type="transmembrane region" description="Helical" evidence="1">
    <location>
        <begin position="64"/>
        <end position="84"/>
    </location>
</feature>
<organism evidence="2 3">
    <name type="scientific">Nonlabens dokdonensis</name>
    <dbReference type="NCBI Taxonomy" id="328515"/>
    <lineage>
        <taxon>Bacteria</taxon>
        <taxon>Pseudomonadati</taxon>
        <taxon>Bacteroidota</taxon>
        <taxon>Flavobacteriia</taxon>
        <taxon>Flavobacteriales</taxon>
        <taxon>Flavobacteriaceae</taxon>
        <taxon>Nonlabens</taxon>
    </lineage>
</organism>
<dbReference type="InterPro" id="IPR018688">
    <property type="entry name" value="PpoB2-like"/>
</dbReference>
<evidence type="ECO:0000313" key="3">
    <source>
        <dbReference type="Proteomes" id="UP000196102"/>
    </source>
</evidence>
<comment type="caution">
    <text evidence="2">The sequence shown here is derived from an EMBL/GenBank/DDBJ whole genome shotgun (WGS) entry which is preliminary data.</text>
</comment>
<evidence type="ECO:0000256" key="1">
    <source>
        <dbReference type="SAM" id="Phobius"/>
    </source>
</evidence>
<feature type="transmembrane region" description="Helical" evidence="1">
    <location>
        <begin position="96"/>
        <end position="121"/>
    </location>
</feature>
<keyword evidence="1" id="KW-1133">Transmembrane helix</keyword>
<proteinExistence type="predicted"/>
<feature type="transmembrane region" description="Helical" evidence="1">
    <location>
        <begin position="127"/>
        <end position="147"/>
    </location>
</feature>
<accession>A0A1Z8AWC8</accession>
<gene>
    <name evidence="2" type="ORF">A9Q93_07645</name>
</gene>